<dbReference type="Proteomes" id="UP000319257">
    <property type="component" value="Unassembled WGS sequence"/>
</dbReference>
<evidence type="ECO:0000313" key="7">
    <source>
        <dbReference type="EMBL" id="TPX10936.1"/>
    </source>
</evidence>
<keyword evidence="4" id="KW-0496">Mitochondrion</keyword>
<reference evidence="7 8" key="1">
    <citation type="submission" date="2019-06" db="EMBL/GenBank/DDBJ databases">
        <title>Draft genome sequence of the filamentous fungus Phialemoniopsis curvata isolated from diesel fuel.</title>
        <authorList>
            <person name="Varaljay V.A."/>
            <person name="Lyon W.J."/>
            <person name="Crouch A.L."/>
            <person name="Drake C.E."/>
            <person name="Hollomon J.M."/>
            <person name="Nadeau L.J."/>
            <person name="Nunn H.S."/>
            <person name="Stevenson B.S."/>
            <person name="Bojanowski C.L."/>
            <person name="Crookes-Goodson W.J."/>
        </authorList>
    </citation>
    <scope>NUCLEOTIDE SEQUENCE [LARGE SCALE GENOMIC DNA]</scope>
    <source>
        <strain evidence="7 8">D216</strain>
    </source>
</reference>
<dbReference type="GO" id="GO:0004252">
    <property type="term" value="F:serine-type endopeptidase activity"/>
    <property type="evidence" value="ECO:0007669"/>
    <property type="project" value="InterPro"/>
</dbReference>
<evidence type="ECO:0000256" key="1">
    <source>
        <dbReference type="ARBA" id="ARBA00004273"/>
    </source>
</evidence>
<keyword evidence="5" id="KW-0472">Membrane</keyword>
<keyword evidence="2" id="KW-0999">Mitochondrion inner membrane</keyword>
<feature type="domain" description="Peptidase S26" evidence="6">
    <location>
        <begin position="17"/>
        <end position="102"/>
    </location>
</feature>
<proteinExistence type="predicted"/>
<dbReference type="InterPro" id="IPR019757">
    <property type="entry name" value="Pept_S26A_signal_pept_1_Lys-AS"/>
</dbReference>
<dbReference type="GO" id="GO:0006627">
    <property type="term" value="P:protein processing involved in protein targeting to mitochondrion"/>
    <property type="evidence" value="ECO:0007669"/>
    <property type="project" value="TreeGrafter"/>
</dbReference>
<dbReference type="GO" id="GO:0006465">
    <property type="term" value="P:signal peptide processing"/>
    <property type="evidence" value="ECO:0007669"/>
    <property type="project" value="InterPro"/>
</dbReference>
<keyword evidence="3" id="KW-0378">Hydrolase</keyword>
<keyword evidence="8" id="KW-1185">Reference proteome</keyword>
<sequence>MPLPRFAATYLGHPWRWTLLTAKTLAFVHCFVTYGYSLGPAYGPSMLPTFEVLSEWLLISKRHRNGRNLSVGDLVVYKIPIEPNADGIKRVLGLPGDYVLINSPESERDTMIQVSR</sequence>
<accession>A0A507AW20</accession>
<protein>
    <recommendedName>
        <fullName evidence="6">Peptidase S26 domain-containing protein</fullName>
    </recommendedName>
</protein>
<dbReference type="EMBL" id="SKBQ01000052">
    <property type="protein sequence ID" value="TPX10936.1"/>
    <property type="molecule type" value="Genomic_DNA"/>
</dbReference>
<dbReference type="STRING" id="1093900.A0A507AW20"/>
<dbReference type="Gene3D" id="2.10.109.10">
    <property type="entry name" value="Umud Fragment, subunit A"/>
    <property type="match status" value="1"/>
</dbReference>
<dbReference type="PROSITE" id="PS00760">
    <property type="entry name" value="SPASE_I_2"/>
    <property type="match status" value="1"/>
</dbReference>
<dbReference type="InParanoid" id="A0A507AW20"/>
<dbReference type="AlphaFoldDB" id="A0A507AW20"/>
<comment type="caution">
    <text evidence="7">The sequence shown here is derived from an EMBL/GenBank/DDBJ whole genome shotgun (WGS) entry which is preliminary data.</text>
</comment>
<evidence type="ECO:0000256" key="3">
    <source>
        <dbReference type="ARBA" id="ARBA00022801"/>
    </source>
</evidence>
<dbReference type="GeneID" id="41975589"/>
<dbReference type="CDD" id="cd06530">
    <property type="entry name" value="S26_SPase_I"/>
    <property type="match status" value="1"/>
</dbReference>
<dbReference type="RefSeq" id="XP_030992647.1">
    <property type="nucleotide sequence ID" value="XM_031142963.1"/>
</dbReference>
<name>A0A507AW20_9PEZI</name>
<dbReference type="InterPro" id="IPR019533">
    <property type="entry name" value="Peptidase_S26"/>
</dbReference>
<gene>
    <name evidence="7" type="ORF">E0L32_008142</name>
</gene>
<evidence type="ECO:0000256" key="4">
    <source>
        <dbReference type="ARBA" id="ARBA00023128"/>
    </source>
</evidence>
<dbReference type="InterPro" id="IPR036286">
    <property type="entry name" value="LexA/Signal_pep-like_sf"/>
</dbReference>
<evidence type="ECO:0000256" key="5">
    <source>
        <dbReference type="ARBA" id="ARBA00023136"/>
    </source>
</evidence>
<dbReference type="OrthoDB" id="308440at2759"/>
<evidence type="ECO:0000313" key="8">
    <source>
        <dbReference type="Proteomes" id="UP000319257"/>
    </source>
</evidence>
<dbReference type="GO" id="GO:0042720">
    <property type="term" value="C:mitochondrial inner membrane peptidase complex"/>
    <property type="evidence" value="ECO:0007669"/>
    <property type="project" value="TreeGrafter"/>
</dbReference>
<dbReference type="PANTHER" id="PTHR12383:SF16">
    <property type="entry name" value="MITOCHONDRIAL INNER MEMBRANE PROTEASE SUBUNIT 1"/>
    <property type="match status" value="1"/>
</dbReference>
<organism evidence="7 8">
    <name type="scientific">Thyridium curvatum</name>
    <dbReference type="NCBI Taxonomy" id="1093900"/>
    <lineage>
        <taxon>Eukaryota</taxon>
        <taxon>Fungi</taxon>
        <taxon>Dikarya</taxon>
        <taxon>Ascomycota</taxon>
        <taxon>Pezizomycotina</taxon>
        <taxon>Sordariomycetes</taxon>
        <taxon>Sordariomycetidae</taxon>
        <taxon>Thyridiales</taxon>
        <taxon>Thyridiaceae</taxon>
        <taxon>Thyridium</taxon>
    </lineage>
</organism>
<dbReference type="Pfam" id="PF10502">
    <property type="entry name" value="Peptidase_S26"/>
    <property type="match status" value="1"/>
</dbReference>
<dbReference type="PANTHER" id="PTHR12383">
    <property type="entry name" value="PROTEASE FAMILY S26 MITOCHONDRIAL INNER MEMBRANE PROTEASE-RELATED"/>
    <property type="match status" value="1"/>
</dbReference>
<dbReference type="SUPFAM" id="SSF51306">
    <property type="entry name" value="LexA/Signal peptidase"/>
    <property type="match status" value="1"/>
</dbReference>
<dbReference type="InterPro" id="IPR052064">
    <property type="entry name" value="Mito_IMP1_subunit"/>
</dbReference>
<comment type="subcellular location">
    <subcellularLocation>
        <location evidence="1">Mitochondrion inner membrane</location>
    </subcellularLocation>
</comment>
<evidence type="ECO:0000256" key="2">
    <source>
        <dbReference type="ARBA" id="ARBA00022792"/>
    </source>
</evidence>
<evidence type="ECO:0000259" key="6">
    <source>
        <dbReference type="Pfam" id="PF10502"/>
    </source>
</evidence>